<gene>
    <name evidence="1" type="ORF">Pla133_49650</name>
</gene>
<dbReference type="NCBIfam" id="NF047593">
    <property type="entry name" value="IS66_ISAeme5_TnpA"/>
    <property type="match status" value="1"/>
</dbReference>
<accession>A0A518BS89</accession>
<dbReference type="InterPro" id="IPR002514">
    <property type="entry name" value="Transposase_8"/>
</dbReference>
<organism evidence="1 2">
    <name type="scientific">Engelhardtia mirabilis</name>
    <dbReference type="NCBI Taxonomy" id="2528011"/>
    <lineage>
        <taxon>Bacteria</taxon>
        <taxon>Pseudomonadati</taxon>
        <taxon>Planctomycetota</taxon>
        <taxon>Planctomycetia</taxon>
        <taxon>Planctomycetia incertae sedis</taxon>
        <taxon>Engelhardtia</taxon>
    </lineage>
</organism>
<evidence type="ECO:0000313" key="2">
    <source>
        <dbReference type="Proteomes" id="UP000316921"/>
    </source>
</evidence>
<reference evidence="1 2" key="1">
    <citation type="submission" date="2019-02" db="EMBL/GenBank/DDBJ databases">
        <title>Deep-cultivation of Planctomycetes and their phenomic and genomic characterization uncovers novel biology.</title>
        <authorList>
            <person name="Wiegand S."/>
            <person name="Jogler M."/>
            <person name="Boedeker C."/>
            <person name="Pinto D."/>
            <person name="Vollmers J."/>
            <person name="Rivas-Marin E."/>
            <person name="Kohn T."/>
            <person name="Peeters S.H."/>
            <person name="Heuer A."/>
            <person name="Rast P."/>
            <person name="Oberbeckmann S."/>
            <person name="Bunk B."/>
            <person name="Jeske O."/>
            <person name="Meyerdierks A."/>
            <person name="Storesund J.E."/>
            <person name="Kallscheuer N."/>
            <person name="Luecker S."/>
            <person name="Lage O.M."/>
            <person name="Pohl T."/>
            <person name="Merkel B.J."/>
            <person name="Hornburger P."/>
            <person name="Mueller R.-W."/>
            <person name="Bruemmer F."/>
            <person name="Labrenz M."/>
            <person name="Spormann A.M."/>
            <person name="Op den Camp H."/>
            <person name="Overmann J."/>
            <person name="Amann R."/>
            <person name="Jetten M.S.M."/>
            <person name="Mascher T."/>
            <person name="Medema M.H."/>
            <person name="Devos D.P."/>
            <person name="Kaster A.-K."/>
            <person name="Ovreas L."/>
            <person name="Rohde M."/>
            <person name="Galperin M.Y."/>
            <person name="Jogler C."/>
        </authorList>
    </citation>
    <scope>NUCLEOTIDE SEQUENCE [LARGE SCALE GENOMIC DNA]</scope>
    <source>
        <strain evidence="1 2">Pla133</strain>
    </source>
</reference>
<evidence type="ECO:0008006" key="3">
    <source>
        <dbReference type="Google" id="ProtNLM"/>
    </source>
</evidence>
<protein>
    <recommendedName>
        <fullName evidence="3">Transposase</fullName>
    </recommendedName>
</protein>
<name>A0A518BS89_9BACT</name>
<proteinExistence type="predicted"/>
<dbReference type="GO" id="GO:0003677">
    <property type="term" value="F:DNA binding"/>
    <property type="evidence" value="ECO:0007669"/>
    <property type="project" value="InterPro"/>
</dbReference>
<dbReference type="RefSeq" id="WP_419191910.1">
    <property type="nucleotide sequence ID" value="NZ_CP036287.1"/>
</dbReference>
<dbReference type="AlphaFoldDB" id="A0A518BS89"/>
<dbReference type="GO" id="GO:0004803">
    <property type="term" value="F:transposase activity"/>
    <property type="evidence" value="ECO:0007669"/>
    <property type="project" value="InterPro"/>
</dbReference>
<dbReference type="GO" id="GO:0006313">
    <property type="term" value="P:DNA transposition"/>
    <property type="evidence" value="ECO:0007669"/>
    <property type="project" value="InterPro"/>
</dbReference>
<dbReference type="KEGG" id="pbap:Pla133_49650"/>
<dbReference type="EMBL" id="CP036287">
    <property type="protein sequence ID" value="QDU69842.1"/>
    <property type="molecule type" value="Genomic_DNA"/>
</dbReference>
<evidence type="ECO:0000313" key="1">
    <source>
        <dbReference type="EMBL" id="QDU69842.1"/>
    </source>
</evidence>
<keyword evidence="2" id="KW-1185">Reference proteome</keyword>
<sequence>MTTGRARSRGGTDLAKYYRELLEEQAESELSMTEFAGEVGVSAATLYGWRRRLAASAQVEAGELVEVQVTDDEVGMRQRAPIVLTIDNRLRVELEAGFDAAALERLLRLLSRC</sequence>
<dbReference type="Proteomes" id="UP000316921">
    <property type="component" value="Chromosome"/>
</dbReference>
<dbReference type="Gene3D" id="1.10.10.60">
    <property type="entry name" value="Homeodomain-like"/>
    <property type="match status" value="1"/>
</dbReference>
<dbReference type="Pfam" id="PF01527">
    <property type="entry name" value="HTH_Tnp_1"/>
    <property type="match status" value="1"/>
</dbReference>